<reference evidence="3 4" key="1">
    <citation type="submission" date="2018-11" db="EMBL/GenBank/DDBJ databases">
        <title>Mesobaculum littorinae gen. nov., sp. nov., isolated from Littorina scabra that represents a novel genus of the order Rhodobacteraceae.</title>
        <authorList>
            <person name="Li F."/>
        </authorList>
    </citation>
    <scope>NUCLEOTIDE SEQUENCE [LARGE SCALE GENOMIC DNA]</scope>
    <source>
        <strain evidence="3 4">M0103</strain>
    </source>
</reference>
<evidence type="ECO:0000313" key="3">
    <source>
        <dbReference type="EMBL" id="RVV98308.1"/>
    </source>
</evidence>
<dbReference type="Pfam" id="PF06812">
    <property type="entry name" value="ImpA_N"/>
    <property type="match status" value="1"/>
</dbReference>
<feature type="region of interest" description="Disordered" evidence="1">
    <location>
        <begin position="247"/>
        <end position="272"/>
    </location>
</feature>
<evidence type="ECO:0000256" key="1">
    <source>
        <dbReference type="SAM" id="MobiDB-lite"/>
    </source>
</evidence>
<gene>
    <name evidence="3" type="primary">tssA</name>
    <name evidence="3" type="ORF">EKE94_05095</name>
</gene>
<protein>
    <submittedName>
        <fullName evidence="3">Type VI secretion system protein TssA</fullName>
    </submittedName>
</protein>
<feature type="region of interest" description="Disordered" evidence="1">
    <location>
        <begin position="1"/>
        <end position="24"/>
    </location>
</feature>
<dbReference type="EMBL" id="RQXX01000002">
    <property type="protein sequence ID" value="RVV98308.1"/>
    <property type="molecule type" value="Genomic_DNA"/>
</dbReference>
<sequence length="349" mass="37804">MKKEKTQVLFEPGEDTGEDPRTDPAVLANYRNLRDARSKARAAERAQETPDEDGRIVLGRLPEWDEVHDLAVSILRDHSRDAEIAVWLVEAAARTDGFAGLRDAAIAFAGMVRSHGESLHPQPEDADDDTFSTVAGLNGVGREGTLIQPLRLLSLVHGREYGSYSLWDCGTAGRSDAVSAAMAEAGPAAMAQHLTHAEEARAAFADLDAALTDLRGADAPPFARILDILDDACRTIRRLGQIDTAGAEVSDTATQETTNAPAAPAAAPAQPGRIETREDALRALSDVAAFFRRTEPHSPMSHSLETLIRRGRMDFMSLLAELIPDEMTRENVFTTAGIKRVDDRSDTET</sequence>
<name>A0A438AI19_9RHOB</name>
<organism evidence="3 4">
    <name type="scientific">Mesobaculum littorinae</name>
    <dbReference type="NCBI Taxonomy" id="2486419"/>
    <lineage>
        <taxon>Bacteria</taxon>
        <taxon>Pseudomonadati</taxon>
        <taxon>Pseudomonadota</taxon>
        <taxon>Alphaproteobacteria</taxon>
        <taxon>Rhodobacterales</taxon>
        <taxon>Roseobacteraceae</taxon>
        <taxon>Mesobaculum</taxon>
    </lineage>
</organism>
<dbReference type="Proteomes" id="UP000285908">
    <property type="component" value="Unassembled WGS sequence"/>
</dbReference>
<accession>A0A438AI19</accession>
<proteinExistence type="predicted"/>
<dbReference type="PANTHER" id="PTHR37951">
    <property type="entry name" value="CYTOPLASMIC PROTEIN-RELATED"/>
    <property type="match status" value="1"/>
</dbReference>
<evidence type="ECO:0000313" key="4">
    <source>
        <dbReference type="Proteomes" id="UP000285908"/>
    </source>
</evidence>
<dbReference type="AlphaFoldDB" id="A0A438AI19"/>
<comment type="caution">
    <text evidence="3">The sequence shown here is derived from an EMBL/GenBank/DDBJ whole genome shotgun (WGS) entry which is preliminary data.</text>
</comment>
<keyword evidence="4" id="KW-1185">Reference proteome</keyword>
<feature type="domain" description="ImpA N-terminal" evidence="2">
    <location>
        <begin position="13"/>
        <end position="129"/>
    </location>
</feature>
<dbReference type="OrthoDB" id="9771118at2"/>
<dbReference type="PANTHER" id="PTHR37951:SF1">
    <property type="entry name" value="TYPE VI SECRETION SYSTEM COMPONENT TSSA1"/>
    <property type="match status" value="1"/>
</dbReference>
<dbReference type="NCBIfam" id="TIGR03363">
    <property type="entry name" value="VI_chp_8"/>
    <property type="match status" value="1"/>
</dbReference>
<evidence type="ECO:0000259" key="2">
    <source>
        <dbReference type="Pfam" id="PF06812"/>
    </source>
</evidence>
<dbReference type="InterPro" id="IPR010657">
    <property type="entry name" value="ImpA_N"/>
</dbReference>
<dbReference type="InterPro" id="IPR017740">
    <property type="entry name" value="TssA-like"/>
</dbReference>
<feature type="compositionally biased region" description="Low complexity" evidence="1">
    <location>
        <begin position="252"/>
        <end position="271"/>
    </location>
</feature>